<evidence type="ECO:0000313" key="1">
    <source>
        <dbReference type="EMBL" id="GFZ29999.1"/>
    </source>
</evidence>
<reference evidence="1 2" key="1">
    <citation type="journal article" date="2021" name="Int. J. Syst. Evol. Microbiol.">
        <title>Clostridium zeae sp. nov., isolated from corn silage.</title>
        <authorList>
            <person name="Kobayashi H."/>
            <person name="Tanizawa Y."/>
            <person name="Yagura M."/>
            <person name="Sakamoto M."/>
            <person name="Ohkuma M."/>
            <person name="Tohno M."/>
        </authorList>
    </citation>
    <scope>NUCLEOTIDE SEQUENCE [LARGE SCALE GENOMIC DNA]</scope>
    <source>
        <strain evidence="1 2">CSC2</strain>
    </source>
</reference>
<protein>
    <submittedName>
        <fullName evidence="1">Uncharacterized protein</fullName>
    </submittedName>
</protein>
<dbReference type="Proteomes" id="UP000663802">
    <property type="component" value="Unassembled WGS sequence"/>
</dbReference>
<gene>
    <name evidence="1" type="ORF">CSC2_05250</name>
</gene>
<proteinExistence type="predicted"/>
<sequence length="54" mass="6294">MEIILILIVIVITYFTIKLAVKNAIYESLEDIRGTIKEAITGELYEHERRNTDK</sequence>
<dbReference type="RefSeq" id="WP_206867992.1">
    <property type="nucleotide sequence ID" value="NZ_BMBA01000001.1"/>
</dbReference>
<keyword evidence="2" id="KW-1185">Reference proteome</keyword>
<name>A0ABQ1E5J4_9CLOT</name>
<accession>A0ABQ1E5J4</accession>
<organism evidence="1 2">
    <name type="scientific">Clostridium zeae</name>
    <dbReference type="NCBI Taxonomy" id="2759022"/>
    <lineage>
        <taxon>Bacteria</taxon>
        <taxon>Bacillati</taxon>
        <taxon>Bacillota</taxon>
        <taxon>Clostridia</taxon>
        <taxon>Eubacteriales</taxon>
        <taxon>Clostridiaceae</taxon>
        <taxon>Clostridium</taxon>
    </lineage>
</organism>
<dbReference type="EMBL" id="BMBA01000001">
    <property type="protein sequence ID" value="GFZ29999.1"/>
    <property type="molecule type" value="Genomic_DNA"/>
</dbReference>
<comment type="caution">
    <text evidence="1">The sequence shown here is derived from an EMBL/GenBank/DDBJ whole genome shotgun (WGS) entry which is preliminary data.</text>
</comment>
<evidence type="ECO:0000313" key="2">
    <source>
        <dbReference type="Proteomes" id="UP000663802"/>
    </source>
</evidence>